<evidence type="ECO:0000313" key="8">
    <source>
        <dbReference type="EMBL" id="XCG64045.1"/>
    </source>
</evidence>
<dbReference type="Gene3D" id="3.40.50.620">
    <property type="entry name" value="HUPs"/>
    <property type="match status" value="1"/>
</dbReference>
<dbReference type="SUPFAM" id="SSF48173">
    <property type="entry name" value="Cryptochrome/photolyase FAD-binding domain"/>
    <property type="match status" value="1"/>
</dbReference>
<keyword evidence="3 5" id="KW-0157">Chromophore</keyword>
<feature type="binding site" evidence="4">
    <location>
        <begin position="346"/>
        <end position="348"/>
    </location>
    <ligand>
        <name>FAD</name>
        <dbReference type="ChEBI" id="CHEBI:57692"/>
    </ligand>
</feature>
<feature type="binding site" evidence="4">
    <location>
        <begin position="216"/>
        <end position="220"/>
    </location>
    <ligand>
        <name>FAD</name>
        <dbReference type="ChEBI" id="CHEBI:57692"/>
    </ligand>
</feature>
<dbReference type="InterPro" id="IPR018394">
    <property type="entry name" value="DNA_photolyase_1_CS_C"/>
</dbReference>
<dbReference type="PROSITE" id="PS51645">
    <property type="entry name" value="PHR_CRY_ALPHA_BETA"/>
    <property type="match status" value="1"/>
</dbReference>
<dbReference type="EMBL" id="CP159218">
    <property type="protein sequence ID" value="XCG64045.1"/>
    <property type="molecule type" value="Genomic_DNA"/>
</dbReference>
<dbReference type="Gene3D" id="1.25.40.80">
    <property type="match status" value="1"/>
</dbReference>
<accession>A0AAU8DPD0</accession>
<dbReference type="InterPro" id="IPR005101">
    <property type="entry name" value="Cryptochr/Photolyase_FAD-bd"/>
</dbReference>
<dbReference type="PANTHER" id="PTHR11455">
    <property type="entry name" value="CRYPTOCHROME"/>
    <property type="match status" value="1"/>
</dbReference>
<dbReference type="GO" id="GO:0006139">
    <property type="term" value="P:nucleobase-containing compound metabolic process"/>
    <property type="evidence" value="ECO:0007669"/>
    <property type="project" value="UniProtKB-ARBA"/>
</dbReference>
<dbReference type="SUPFAM" id="SSF52425">
    <property type="entry name" value="Cryptochrome/photolyase, N-terminal domain"/>
    <property type="match status" value="1"/>
</dbReference>
<evidence type="ECO:0000256" key="1">
    <source>
        <dbReference type="ARBA" id="ARBA00022630"/>
    </source>
</evidence>
<dbReference type="GO" id="GO:0003904">
    <property type="term" value="F:deoxyribodipyrimidine photo-lyase activity"/>
    <property type="evidence" value="ECO:0007669"/>
    <property type="project" value="UniProtKB-EC"/>
</dbReference>
<evidence type="ECO:0000256" key="2">
    <source>
        <dbReference type="ARBA" id="ARBA00022827"/>
    </source>
</evidence>
<feature type="binding site" evidence="4">
    <location>
        <position position="204"/>
    </location>
    <ligand>
        <name>FAD</name>
        <dbReference type="ChEBI" id="CHEBI:57692"/>
    </ligand>
</feature>
<keyword evidence="8" id="KW-0456">Lyase</keyword>
<dbReference type="AlphaFoldDB" id="A0AAU8DPD0"/>
<feature type="region of interest" description="Disordered" evidence="6">
    <location>
        <begin position="201"/>
        <end position="221"/>
    </location>
</feature>
<dbReference type="GO" id="GO:0071949">
    <property type="term" value="F:FAD binding"/>
    <property type="evidence" value="ECO:0007669"/>
    <property type="project" value="TreeGrafter"/>
</dbReference>
<reference evidence="8" key="1">
    <citation type="submission" date="2024-05" db="EMBL/GenBank/DDBJ databases">
        <authorList>
            <person name="Cai S.Y."/>
            <person name="Jin L.M."/>
            <person name="Li H.R."/>
        </authorList>
    </citation>
    <scope>NUCLEOTIDE SEQUENCE</scope>
    <source>
        <strain evidence="8">A5-74</strain>
    </source>
</reference>
<dbReference type="PRINTS" id="PR00147">
    <property type="entry name" value="DNAPHOTLYASE"/>
</dbReference>
<comment type="cofactor">
    <cofactor evidence="4">
        <name>FAD</name>
        <dbReference type="ChEBI" id="CHEBI:57692"/>
    </cofactor>
    <text evidence="4">Binds 1 FAD per subunit.</text>
</comment>
<organism evidence="8">
    <name type="scientific">Nakamurella sp. A5-74</name>
    <dbReference type="NCBI Taxonomy" id="3158264"/>
    <lineage>
        <taxon>Bacteria</taxon>
        <taxon>Bacillati</taxon>
        <taxon>Actinomycetota</taxon>
        <taxon>Actinomycetes</taxon>
        <taxon>Nakamurellales</taxon>
        <taxon>Nakamurellaceae</taxon>
        <taxon>Nakamurella</taxon>
    </lineage>
</organism>
<proteinExistence type="inferred from homology"/>
<dbReference type="InterPro" id="IPR006050">
    <property type="entry name" value="DNA_photolyase_N"/>
</dbReference>
<dbReference type="InterPro" id="IPR036134">
    <property type="entry name" value="Crypto/Photolyase_FAD-like_sf"/>
</dbReference>
<feature type="binding site" evidence="4">
    <location>
        <position position="248"/>
    </location>
    <ligand>
        <name>FAD</name>
        <dbReference type="ChEBI" id="CHEBI:57692"/>
    </ligand>
</feature>
<dbReference type="GO" id="GO:0003677">
    <property type="term" value="F:DNA binding"/>
    <property type="evidence" value="ECO:0007669"/>
    <property type="project" value="TreeGrafter"/>
</dbReference>
<feature type="binding site" evidence="4">
    <location>
        <begin position="251"/>
        <end position="258"/>
    </location>
    <ligand>
        <name>FAD</name>
        <dbReference type="ChEBI" id="CHEBI:57692"/>
    </ligand>
</feature>
<keyword evidence="2 4" id="KW-0274">FAD</keyword>
<dbReference type="GO" id="GO:0006950">
    <property type="term" value="P:response to stress"/>
    <property type="evidence" value="ECO:0007669"/>
    <property type="project" value="UniProtKB-ARBA"/>
</dbReference>
<dbReference type="PROSITE" id="PS00394">
    <property type="entry name" value="DNA_PHOTOLYASES_1_1"/>
    <property type="match status" value="1"/>
</dbReference>
<name>A0AAU8DPD0_9ACTN</name>
<dbReference type="InterPro" id="IPR002081">
    <property type="entry name" value="Cryptochrome/DNA_photolyase_1"/>
</dbReference>
<comment type="similarity">
    <text evidence="5">Belongs to the DNA photolyase family.</text>
</comment>
<evidence type="ECO:0000256" key="6">
    <source>
        <dbReference type="SAM" id="MobiDB-lite"/>
    </source>
</evidence>
<dbReference type="Pfam" id="PF00875">
    <property type="entry name" value="DNA_photolyase"/>
    <property type="match status" value="1"/>
</dbReference>
<dbReference type="RefSeq" id="WP_353649659.1">
    <property type="nucleotide sequence ID" value="NZ_CP159218.1"/>
</dbReference>
<dbReference type="Gene3D" id="1.10.579.10">
    <property type="entry name" value="DNA Cyclobutane Dipyrimidine Photolyase, subunit A, domain 3"/>
    <property type="match status" value="1"/>
</dbReference>
<dbReference type="GO" id="GO:0009416">
    <property type="term" value="P:response to light stimulus"/>
    <property type="evidence" value="ECO:0007669"/>
    <property type="project" value="TreeGrafter"/>
</dbReference>
<dbReference type="Pfam" id="PF03441">
    <property type="entry name" value="FAD_binding_7"/>
    <property type="match status" value="1"/>
</dbReference>
<dbReference type="InterPro" id="IPR014729">
    <property type="entry name" value="Rossmann-like_a/b/a_fold"/>
</dbReference>
<protein>
    <submittedName>
        <fullName evidence="8">Deoxyribodipyrimidine photo-lyase</fullName>
        <ecNumber evidence="8">4.1.99.3</ecNumber>
    </submittedName>
</protein>
<dbReference type="EC" id="4.1.99.3" evidence="8"/>
<evidence type="ECO:0000259" key="7">
    <source>
        <dbReference type="PROSITE" id="PS51645"/>
    </source>
</evidence>
<evidence type="ECO:0000256" key="4">
    <source>
        <dbReference type="PIRSR" id="PIRSR602081-1"/>
    </source>
</evidence>
<dbReference type="InterPro" id="IPR036155">
    <property type="entry name" value="Crypto/Photolyase_N_sf"/>
</dbReference>
<feature type="domain" description="Photolyase/cryptochrome alpha/beta" evidence="7">
    <location>
        <begin position="2"/>
        <end position="125"/>
    </location>
</feature>
<dbReference type="PANTHER" id="PTHR11455:SF9">
    <property type="entry name" value="CRYPTOCHROME CIRCADIAN CLOCK 5 ISOFORM X1"/>
    <property type="match status" value="1"/>
</dbReference>
<gene>
    <name evidence="8" type="ORF">ABLG96_01475</name>
</gene>
<keyword evidence="1 4" id="KW-0285">Flavoprotein</keyword>
<sequence length="441" mass="50153">MADSILWFRRDLRLSDHPALVAAAADGAVLPLFVLDDTLLRTAGDTRRNRLLASVRALHEATDGALVIRRGKAEEVVPAVAQELGTSAVHITGEPFPYGRRRDDAVRKALQSTDIELLTTGTPYAVGPGRIVKGDGTPFKVFTPFSRAWRDRGWHSPAGRPTGLRWVRRIDGDALPDTAPDERAGEQAALDRWNDFRESDLGEYDDQRDRPDRDRTSRLSEHLKYGEIHPRTLLDAMKGTRGDGVERFTTELCWREFYADVLWNRPDSAWGDLNDLPMKYDDPDEKFEAWQQGRTGFPMVDAGMRQLLAEGWMHNRVRMITASFLVKHLHVWWPHGARHFLDHLRDGDLASNNHGWQWVAGTGTDASPYFRIFNPLTQGLKFDPQGDYVRRYVPELRHLSGRAAHEPWTQDDGYAQGYPERLLDLGAEREESLARYAAARR</sequence>
<evidence type="ECO:0000256" key="3">
    <source>
        <dbReference type="ARBA" id="ARBA00022991"/>
    </source>
</evidence>
<evidence type="ECO:0000256" key="5">
    <source>
        <dbReference type="RuleBase" id="RU004182"/>
    </source>
</evidence>